<dbReference type="STRING" id="329884.A0A4U0VH17"/>
<dbReference type="SUPFAM" id="SSF46565">
    <property type="entry name" value="Chaperone J-domain"/>
    <property type="match status" value="1"/>
</dbReference>
<dbReference type="PROSITE" id="PS00636">
    <property type="entry name" value="DNAJ_1"/>
    <property type="match status" value="1"/>
</dbReference>
<dbReference type="CDD" id="cd06257">
    <property type="entry name" value="DnaJ"/>
    <property type="match status" value="1"/>
</dbReference>
<dbReference type="AlphaFoldDB" id="A0A4U0VH17"/>
<dbReference type="SMART" id="SM00271">
    <property type="entry name" value="DnaJ"/>
    <property type="match status" value="1"/>
</dbReference>
<dbReference type="InterPro" id="IPR001623">
    <property type="entry name" value="DnaJ_domain"/>
</dbReference>
<feature type="domain" description="J" evidence="3">
    <location>
        <begin position="9"/>
        <end position="73"/>
    </location>
</feature>
<name>A0A4U0VH17_9PEZI</name>
<dbReference type="InterPro" id="IPR018253">
    <property type="entry name" value="DnaJ_domain_CS"/>
</dbReference>
<dbReference type="Gene3D" id="1.10.287.110">
    <property type="entry name" value="DnaJ domain"/>
    <property type="match status" value="1"/>
</dbReference>
<gene>
    <name evidence="4" type="ORF">B0A55_13266</name>
</gene>
<protein>
    <recommendedName>
        <fullName evidence="3">J domain-containing protein</fullName>
    </recommendedName>
</protein>
<evidence type="ECO:0000256" key="1">
    <source>
        <dbReference type="SAM" id="Coils"/>
    </source>
</evidence>
<dbReference type="Pfam" id="PF00226">
    <property type="entry name" value="DnaJ"/>
    <property type="match status" value="1"/>
</dbReference>
<sequence length="369" mass="42810">MAPPPVTEDYYEILGVKQIDELELIAKSYKRLALRLHPDRNPTAGATAAFQLLGRAYQTLKDQSTRRAYDLIYPSIQRSAPCPGTTQTPRPSPTSAPPQSEALSEATQIAALYRSKQERAARWQTKKTACDSAIFELRRSIRQLEQKIKDLESIAAAEAAVEAQKNSWGTWIVSPLYKKVKDTEDEKARKDRERQERKIERDLKERLVIAKKMDLKVEEILLRTSKEDVSAADRSEDYKIRVIEARRTARETREREAKEKAERERLAKILRQAQEQRAERERAEYERAMKMWKEEQERARAATRHVYTSSCAHKGWWPKCPGCAIKACPKCQYEIRHGTRRGGARTVQEDSPRMRSPSPVYDNYDYYEY</sequence>
<keyword evidence="1" id="KW-0175">Coiled coil</keyword>
<evidence type="ECO:0000313" key="4">
    <source>
        <dbReference type="EMBL" id="TKA48283.1"/>
    </source>
</evidence>
<accession>A0A4U0VH17</accession>
<feature type="region of interest" description="Disordered" evidence="2">
    <location>
        <begin position="79"/>
        <end position="103"/>
    </location>
</feature>
<keyword evidence="5" id="KW-1185">Reference proteome</keyword>
<dbReference type="PRINTS" id="PR00625">
    <property type="entry name" value="JDOMAIN"/>
</dbReference>
<reference evidence="4 5" key="1">
    <citation type="submission" date="2017-03" db="EMBL/GenBank/DDBJ databases">
        <title>Genomes of endolithic fungi from Antarctica.</title>
        <authorList>
            <person name="Coleine C."/>
            <person name="Masonjones S."/>
            <person name="Stajich J.E."/>
        </authorList>
    </citation>
    <scope>NUCLEOTIDE SEQUENCE [LARGE SCALE GENOMIC DNA]</scope>
    <source>
        <strain evidence="4 5">CCFEE 5184</strain>
    </source>
</reference>
<feature type="coiled-coil region" evidence="1">
    <location>
        <begin position="134"/>
        <end position="205"/>
    </location>
</feature>
<evidence type="ECO:0000256" key="2">
    <source>
        <dbReference type="SAM" id="MobiDB-lite"/>
    </source>
</evidence>
<comment type="caution">
    <text evidence="4">The sequence shown here is derived from an EMBL/GenBank/DDBJ whole genome shotgun (WGS) entry which is preliminary data.</text>
</comment>
<dbReference type="InterPro" id="IPR051100">
    <property type="entry name" value="DnaJ_subfamily_B/C"/>
</dbReference>
<proteinExistence type="predicted"/>
<dbReference type="PANTHER" id="PTHR43908">
    <property type="entry name" value="AT29763P-RELATED"/>
    <property type="match status" value="1"/>
</dbReference>
<dbReference type="EMBL" id="NAJQ01002161">
    <property type="protein sequence ID" value="TKA48283.1"/>
    <property type="molecule type" value="Genomic_DNA"/>
</dbReference>
<feature type="coiled-coil region" evidence="1">
    <location>
        <begin position="256"/>
        <end position="302"/>
    </location>
</feature>
<dbReference type="PROSITE" id="PS50076">
    <property type="entry name" value="DNAJ_2"/>
    <property type="match status" value="1"/>
</dbReference>
<evidence type="ECO:0000259" key="3">
    <source>
        <dbReference type="PROSITE" id="PS50076"/>
    </source>
</evidence>
<dbReference type="GO" id="GO:0005783">
    <property type="term" value="C:endoplasmic reticulum"/>
    <property type="evidence" value="ECO:0007669"/>
    <property type="project" value="UniProtKB-ARBA"/>
</dbReference>
<dbReference type="InterPro" id="IPR036869">
    <property type="entry name" value="J_dom_sf"/>
</dbReference>
<dbReference type="PANTHER" id="PTHR43908:SF12">
    <property type="entry name" value="DNAJ DOMAIN, CHAPERONE J-DOMAIN SUPERFAMILY"/>
    <property type="match status" value="1"/>
</dbReference>
<evidence type="ECO:0000313" key="5">
    <source>
        <dbReference type="Proteomes" id="UP000309340"/>
    </source>
</evidence>
<feature type="region of interest" description="Disordered" evidence="2">
    <location>
        <begin position="339"/>
        <end position="369"/>
    </location>
</feature>
<organism evidence="4 5">
    <name type="scientific">Friedmanniomyces simplex</name>
    <dbReference type="NCBI Taxonomy" id="329884"/>
    <lineage>
        <taxon>Eukaryota</taxon>
        <taxon>Fungi</taxon>
        <taxon>Dikarya</taxon>
        <taxon>Ascomycota</taxon>
        <taxon>Pezizomycotina</taxon>
        <taxon>Dothideomycetes</taxon>
        <taxon>Dothideomycetidae</taxon>
        <taxon>Mycosphaerellales</taxon>
        <taxon>Teratosphaeriaceae</taxon>
        <taxon>Friedmanniomyces</taxon>
    </lineage>
</organism>
<dbReference type="OrthoDB" id="442087at2759"/>
<dbReference type="Proteomes" id="UP000309340">
    <property type="component" value="Unassembled WGS sequence"/>
</dbReference>